<keyword evidence="7" id="KW-1185">Reference proteome</keyword>
<dbReference type="Pfam" id="PF12833">
    <property type="entry name" value="HTH_18"/>
    <property type="match status" value="1"/>
</dbReference>
<dbReference type="STRING" id="1038014.SAMN04487910_4103"/>
<keyword evidence="4" id="KW-0812">Transmembrane</keyword>
<feature type="transmembrane region" description="Helical" evidence="4">
    <location>
        <begin position="101"/>
        <end position="119"/>
    </location>
</feature>
<feature type="transmembrane region" description="Helical" evidence="4">
    <location>
        <begin position="212"/>
        <end position="232"/>
    </location>
</feature>
<feature type="transmembrane region" description="Helical" evidence="4">
    <location>
        <begin position="40"/>
        <end position="61"/>
    </location>
</feature>
<dbReference type="SMART" id="SM00342">
    <property type="entry name" value="HTH_ARAC"/>
    <property type="match status" value="1"/>
</dbReference>
<feature type="transmembrane region" description="Helical" evidence="4">
    <location>
        <begin position="6"/>
        <end position="28"/>
    </location>
</feature>
<dbReference type="PROSITE" id="PS01124">
    <property type="entry name" value="HTH_ARAC_FAMILY_2"/>
    <property type="match status" value="1"/>
</dbReference>
<dbReference type="InterPro" id="IPR009057">
    <property type="entry name" value="Homeodomain-like_sf"/>
</dbReference>
<evidence type="ECO:0000256" key="2">
    <source>
        <dbReference type="ARBA" id="ARBA00023125"/>
    </source>
</evidence>
<dbReference type="InterPro" id="IPR020449">
    <property type="entry name" value="Tscrpt_reg_AraC-type_HTH"/>
</dbReference>
<reference evidence="6 7" key="1">
    <citation type="submission" date="2016-10" db="EMBL/GenBank/DDBJ databases">
        <authorList>
            <person name="de Groot N.N."/>
        </authorList>
    </citation>
    <scope>NUCLEOTIDE SEQUENCE [LARGE SCALE GENOMIC DNA]</scope>
    <source>
        <strain evidence="6 7">DSM 25232</strain>
    </source>
</reference>
<dbReference type="PANTHER" id="PTHR43280">
    <property type="entry name" value="ARAC-FAMILY TRANSCRIPTIONAL REGULATOR"/>
    <property type="match status" value="1"/>
</dbReference>
<protein>
    <submittedName>
        <fullName evidence="6">Transcriptional regulator, AraC family</fullName>
    </submittedName>
</protein>
<keyword evidence="4" id="KW-0472">Membrane</keyword>
<dbReference type="InterPro" id="IPR018060">
    <property type="entry name" value="HTH_AraC"/>
</dbReference>
<evidence type="ECO:0000256" key="1">
    <source>
        <dbReference type="ARBA" id="ARBA00023015"/>
    </source>
</evidence>
<dbReference type="PROSITE" id="PS00041">
    <property type="entry name" value="HTH_ARAC_FAMILY_1"/>
    <property type="match status" value="1"/>
</dbReference>
<keyword evidence="2" id="KW-0238">DNA-binding</keyword>
<evidence type="ECO:0000313" key="6">
    <source>
        <dbReference type="EMBL" id="SEM08478.1"/>
    </source>
</evidence>
<feature type="domain" description="HTH araC/xylS-type" evidence="5">
    <location>
        <begin position="278"/>
        <end position="382"/>
    </location>
</feature>
<gene>
    <name evidence="6" type="ORF">SAMN04487910_4103</name>
</gene>
<organism evidence="6 7">
    <name type="scientific">Aquimarina amphilecti</name>
    <dbReference type="NCBI Taxonomy" id="1038014"/>
    <lineage>
        <taxon>Bacteria</taxon>
        <taxon>Pseudomonadati</taxon>
        <taxon>Bacteroidota</taxon>
        <taxon>Flavobacteriia</taxon>
        <taxon>Flavobacteriales</taxon>
        <taxon>Flavobacteriaceae</taxon>
        <taxon>Aquimarina</taxon>
    </lineage>
</organism>
<keyword evidence="1" id="KW-0805">Transcription regulation</keyword>
<feature type="transmembrane region" description="Helical" evidence="4">
    <location>
        <begin position="139"/>
        <end position="161"/>
    </location>
</feature>
<dbReference type="InterPro" id="IPR018062">
    <property type="entry name" value="HTH_AraC-typ_CS"/>
</dbReference>
<dbReference type="OrthoDB" id="9779074at2"/>
<dbReference type="EMBL" id="FOAB01000008">
    <property type="protein sequence ID" value="SEM08478.1"/>
    <property type="molecule type" value="Genomic_DNA"/>
</dbReference>
<evidence type="ECO:0000256" key="4">
    <source>
        <dbReference type="SAM" id="Phobius"/>
    </source>
</evidence>
<keyword evidence="3" id="KW-0804">Transcription</keyword>
<accession>A0A1H7VI01</accession>
<evidence type="ECO:0000259" key="5">
    <source>
        <dbReference type="PROSITE" id="PS01124"/>
    </source>
</evidence>
<dbReference type="PANTHER" id="PTHR43280:SF29">
    <property type="entry name" value="ARAC-FAMILY TRANSCRIPTIONAL REGULATOR"/>
    <property type="match status" value="1"/>
</dbReference>
<dbReference type="Gene3D" id="1.10.10.60">
    <property type="entry name" value="Homeodomain-like"/>
    <property type="match status" value="2"/>
</dbReference>
<dbReference type="SUPFAM" id="SSF46689">
    <property type="entry name" value="Homeodomain-like"/>
    <property type="match status" value="1"/>
</dbReference>
<feature type="transmembrane region" description="Helical" evidence="4">
    <location>
        <begin position="182"/>
        <end position="206"/>
    </location>
</feature>
<feature type="transmembrane region" description="Helical" evidence="4">
    <location>
        <begin position="73"/>
        <end position="94"/>
    </location>
</feature>
<dbReference type="AlphaFoldDB" id="A0A1H7VI01"/>
<dbReference type="PRINTS" id="PR00032">
    <property type="entry name" value="HTHARAC"/>
</dbReference>
<name>A0A1H7VI01_AQUAM</name>
<proteinExistence type="predicted"/>
<evidence type="ECO:0000313" key="7">
    <source>
        <dbReference type="Proteomes" id="UP000198521"/>
    </source>
</evidence>
<dbReference type="GO" id="GO:0003700">
    <property type="term" value="F:DNA-binding transcription factor activity"/>
    <property type="evidence" value="ECO:0007669"/>
    <property type="project" value="InterPro"/>
</dbReference>
<keyword evidence="4" id="KW-1133">Transmembrane helix</keyword>
<dbReference type="Proteomes" id="UP000198521">
    <property type="component" value="Unassembled WGS sequence"/>
</dbReference>
<sequence>MGQDFILEKATIIVFFIALVLALFLFTVKSKRHNKVSNMLMGLFLLILAIHISVFLYSDYIRTPLIFEQLRDQFMLFSGPLLYLYLISSMYLDFKLNRRHLLHIIPFVLVIIIFIPRFFSVDETDRMVFYQSYHSHLEAKLYAFLNMVTISFYLILMCLELKKYKLILLENYSDKRYFNYRWLNQLTVLLVLLFIFSFFRTAIIYFGNREEILNIRIFHTIYLVLFMSWLILKSLYSPEIFRAVDTKHKLVKNLYLNNSQNINLNQVSDQKEIQEKIVRLRQHIEINQSFLNSTLSIKELANSVGMETQELSILINRYIGKHFFDFINEYRIEMAIKILEDPNRRSSHVLEILYEVGFNSKSSFHRAFRKYTRKTPKDYRAKF</sequence>
<dbReference type="GO" id="GO:0043565">
    <property type="term" value="F:sequence-specific DNA binding"/>
    <property type="evidence" value="ECO:0007669"/>
    <property type="project" value="InterPro"/>
</dbReference>
<evidence type="ECO:0000256" key="3">
    <source>
        <dbReference type="ARBA" id="ARBA00023163"/>
    </source>
</evidence>